<proteinExistence type="predicted"/>
<dbReference type="InterPro" id="IPR014942">
    <property type="entry name" value="AbiEii"/>
</dbReference>
<dbReference type="KEGG" id="salf:SMD44_00040"/>
<dbReference type="Proteomes" id="UP000195880">
    <property type="component" value="Chromosome"/>
</dbReference>
<evidence type="ECO:0000313" key="1">
    <source>
        <dbReference type="EMBL" id="ARX80642.1"/>
    </source>
</evidence>
<dbReference type="EMBL" id="CP021748">
    <property type="protein sequence ID" value="ARX80642.1"/>
    <property type="molecule type" value="Genomic_DNA"/>
</dbReference>
<keyword evidence="2" id="KW-1185">Reference proteome</keyword>
<reference evidence="1 2" key="1">
    <citation type="submission" date="2017-05" db="EMBL/GenBank/DDBJ databases">
        <title>Streptomyces alboflavus Genome sequencing and assembly.</title>
        <authorList>
            <person name="Wang Y."/>
            <person name="Du B."/>
            <person name="Ding Y."/>
            <person name="Liu H."/>
            <person name="Hou Q."/>
            <person name="Liu K."/>
            <person name="Wang C."/>
            <person name="Yao L."/>
        </authorList>
    </citation>
    <scope>NUCLEOTIDE SEQUENCE [LARGE SCALE GENOMIC DNA]</scope>
    <source>
        <strain evidence="1 2">MDJK44</strain>
    </source>
</reference>
<sequence>MFWAPPTVTEHGPVLALDDVIGTKVRALADRGAVRDLIDVHAASQHHSTADLETLGRRHTRTEFSLHNLRDRLTGAEWWGDEDFTAYGLDPEQVTTLHTWALPSINDLDTRLHTDEATDYN</sequence>
<evidence type="ECO:0000313" key="2">
    <source>
        <dbReference type="Proteomes" id="UP000195880"/>
    </source>
</evidence>
<organism evidence="1 2">
    <name type="scientific">Streptomyces alboflavus</name>
    <dbReference type="NCBI Taxonomy" id="67267"/>
    <lineage>
        <taxon>Bacteria</taxon>
        <taxon>Bacillati</taxon>
        <taxon>Actinomycetota</taxon>
        <taxon>Actinomycetes</taxon>
        <taxon>Kitasatosporales</taxon>
        <taxon>Streptomycetaceae</taxon>
        <taxon>Streptomyces</taxon>
    </lineage>
</organism>
<gene>
    <name evidence="1" type="ORF">SMD44_00040</name>
</gene>
<name>A0A1Z1W2J4_9ACTN</name>
<accession>A0A1Z1W2J4</accession>
<dbReference type="AlphaFoldDB" id="A0A1Z1W2J4"/>
<dbReference type="Pfam" id="PF08843">
    <property type="entry name" value="AbiEii"/>
    <property type="match status" value="1"/>
</dbReference>
<protein>
    <submittedName>
        <fullName evidence="1">Uncharacterized protein</fullName>
    </submittedName>
</protein>